<organism evidence="2 3">
    <name type="scientific">Agrobacterium rosae</name>
    <dbReference type="NCBI Taxonomy" id="1972867"/>
    <lineage>
        <taxon>Bacteria</taxon>
        <taxon>Pseudomonadati</taxon>
        <taxon>Pseudomonadota</taxon>
        <taxon>Alphaproteobacteria</taxon>
        <taxon>Hyphomicrobiales</taxon>
        <taxon>Rhizobiaceae</taxon>
        <taxon>Rhizobium/Agrobacterium group</taxon>
        <taxon>Agrobacterium</taxon>
    </lineage>
</organism>
<sequence length="396" mass="43875">MSEKISDAALPELGQNAVSGQLGETQVEAAVLQLGLLYQRRAGLDFGIDGTIELVTDGDRPRATGRQIAVQVKRGASNVRKTRYGRTLYVTEQHANYWLGHSLPVIVVHCEPDTGRLRWQHVATAALRPTKNGFAIDFPEDSDLCRSLTELRSLAERATTKPAIAEEKALILTYDPHTGILVGDEELGIAALSITRAVLRGEKARIFLEVEGESELIASIDAIRDMTAPTTEQRKDAIIREDVLSTYRRHSQYLHRAITFLLTDPTMIEHFGYQDCWLAAAIKNIAGPIYGRRTGQGIQLDAWPGAHLEYPVVRFAISQSAMEEFYNRESTNRTLIKMGSAGGVVVTELSAETVATRYFPALVQRMIAFADQKEADERKALEDLGVNILFWQIGLA</sequence>
<dbReference type="RefSeq" id="WP_250972827.1">
    <property type="nucleotide sequence ID" value="NZ_CP192766.1"/>
</dbReference>
<keyword evidence="3" id="KW-1185">Reference proteome</keyword>
<proteinExistence type="predicted"/>
<dbReference type="InterPro" id="IPR025375">
    <property type="entry name" value="DUF4365"/>
</dbReference>
<comment type="caution">
    <text evidence="2">The sequence shown here is derived from an EMBL/GenBank/DDBJ whole genome shotgun (WGS) entry which is preliminary data.</text>
</comment>
<name>A0ABU4W1Q3_9HYPH</name>
<evidence type="ECO:0000313" key="2">
    <source>
        <dbReference type="EMBL" id="MDX8331703.1"/>
    </source>
</evidence>
<dbReference type="Pfam" id="PF14280">
    <property type="entry name" value="DUF4365"/>
    <property type="match status" value="1"/>
</dbReference>
<dbReference type="Proteomes" id="UP001277561">
    <property type="component" value="Unassembled WGS sequence"/>
</dbReference>
<evidence type="ECO:0000259" key="1">
    <source>
        <dbReference type="Pfam" id="PF14280"/>
    </source>
</evidence>
<feature type="domain" description="DUF4365" evidence="1">
    <location>
        <begin position="21"/>
        <end position="144"/>
    </location>
</feature>
<evidence type="ECO:0000313" key="3">
    <source>
        <dbReference type="Proteomes" id="UP001277561"/>
    </source>
</evidence>
<reference evidence="2" key="1">
    <citation type="journal article" date="2023" name="Phytobiomes J">
        <title>Deciphering the key players within the bacterial microbiota associated with aerial crown gall tumors on rhododendron: Insights into the gallobiome.</title>
        <authorList>
            <person name="Kuzmanovic N."/>
            <person name="Nesme J."/>
            <person name="Wolf J."/>
            <person name="Neumann-Schaal M."/>
            <person name="Petersen J."/>
            <person name="Fernandez-Gnecco G."/>
            <person name="Sproeer C."/>
            <person name="Bunk B."/>
            <person name="Overmann J."/>
            <person name="Sorensen S.J."/>
            <person name="Idczak E."/>
            <person name="Smalla K."/>
        </authorList>
    </citation>
    <scope>NUCLEOTIDE SEQUENCE [LARGE SCALE GENOMIC DNA]</scope>
    <source>
        <strain evidence="2">Rho-14.1</strain>
    </source>
</reference>
<accession>A0ABU4W1Q3</accession>
<protein>
    <submittedName>
        <fullName evidence="2">DUF4365 domain-containing protein</fullName>
    </submittedName>
</protein>
<dbReference type="EMBL" id="JAVRAD010000011">
    <property type="protein sequence ID" value="MDX8331703.1"/>
    <property type="molecule type" value="Genomic_DNA"/>
</dbReference>
<gene>
    <name evidence="2" type="ORF">RMS29_21020</name>
</gene>